<keyword evidence="1" id="KW-0812">Transmembrane</keyword>
<keyword evidence="1" id="KW-0472">Membrane</keyword>
<reference evidence="3" key="1">
    <citation type="journal article" date="2019" name="Int. J. Syst. Evol. Microbiol.">
        <title>The Global Catalogue of Microorganisms (GCM) 10K type strain sequencing project: providing services to taxonomists for standard genome sequencing and annotation.</title>
        <authorList>
            <consortium name="The Broad Institute Genomics Platform"/>
            <consortium name="The Broad Institute Genome Sequencing Center for Infectious Disease"/>
            <person name="Wu L."/>
            <person name="Ma J."/>
        </authorList>
    </citation>
    <scope>NUCLEOTIDE SEQUENCE [LARGE SCALE GENOMIC DNA]</scope>
    <source>
        <strain evidence="3">JCM 6833</strain>
    </source>
</reference>
<evidence type="ECO:0000256" key="1">
    <source>
        <dbReference type="SAM" id="Phobius"/>
    </source>
</evidence>
<protein>
    <submittedName>
        <fullName evidence="2">Uncharacterized protein</fullName>
    </submittedName>
</protein>
<keyword evidence="1" id="KW-1133">Transmembrane helix</keyword>
<organism evidence="2 3">
    <name type="scientific">Actinomadura fulvescens</name>
    <dbReference type="NCBI Taxonomy" id="46160"/>
    <lineage>
        <taxon>Bacteria</taxon>
        <taxon>Bacillati</taxon>
        <taxon>Actinomycetota</taxon>
        <taxon>Actinomycetes</taxon>
        <taxon>Streptosporangiales</taxon>
        <taxon>Thermomonosporaceae</taxon>
        <taxon>Actinomadura</taxon>
    </lineage>
</organism>
<name>A0ABP6CSG0_9ACTN</name>
<accession>A0ABP6CSG0</accession>
<evidence type="ECO:0000313" key="2">
    <source>
        <dbReference type="EMBL" id="GAA2626372.1"/>
    </source>
</evidence>
<proteinExistence type="predicted"/>
<dbReference type="RefSeq" id="WP_344547167.1">
    <property type="nucleotide sequence ID" value="NZ_BAAATD010000013.1"/>
</dbReference>
<comment type="caution">
    <text evidence="2">The sequence shown here is derived from an EMBL/GenBank/DDBJ whole genome shotgun (WGS) entry which is preliminary data.</text>
</comment>
<gene>
    <name evidence="2" type="ORF">GCM10010411_74110</name>
</gene>
<evidence type="ECO:0000313" key="3">
    <source>
        <dbReference type="Proteomes" id="UP001501509"/>
    </source>
</evidence>
<sequence>MPARVLRWISARLRCVWIWQSVTAGAIGAIVTAVLRRYGV</sequence>
<dbReference type="EMBL" id="BAAATD010000013">
    <property type="protein sequence ID" value="GAA2626372.1"/>
    <property type="molecule type" value="Genomic_DNA"/>
</dbReference>
<keyword evidence="3" id="KW-1185">Reference proteome</keyword>
<feature type="transmembrane region" description="Helical" evidence="1">
    <location>
        <begin position="16"/>
        <end position="35"/>
    </location>
</feature>
<dbReference type="Proteomes" id="UP001501509">
    <property type="component" value="Unassembled WGS sequence"/>
</dbReference>